<dbReference type="GO" id="GO:0003677">
    <property type="term" value="F:DNA binding"/>
    <property type="evidence" value="ECO:0007669"/>
    <property type="project" value="InterPro"/>
</dbReference>
<evidence type="ECO:0000256" key="1">
    <source>
        <dbReference type="ARBA" id="ARBA00005340"/>
    </source>
</evidence>
<feature type="binding site" evidence="7">
    <location>
        <position position="224"/>
    </location>
    <ligand>
        <name>Zn(2+)</name>
        <dbReference type="ChEBI" id="CHEBI:29105"/>
        <label>3</label>
    </ligand>
</feature>
<dbReference type="PROSITE" id="PS00731">
    <property type="entry name" value="AP_NUCLEASE_F2_3"/>
    <property type="match status" value="1"/>
</dbReference>
<comment type="function">
    <text evidence="7">Endonuclease IV plays a role in DNA repair. It cleaves phosphodiester bonds at apurinic or apyrimidinic (AP) sites, generating a 3'-hydroxyl group and a 5'-terminal sugar phosphate.</text>
</comment>
<comment type="cofactor">
    <cofactor evidence="7">
        <name>Zn(2+)</name>
        <dbReference type="ChEBI" id="CHEBI:29105"/>
    </cofactor>
    <text evidence="7">Binds 3 Zn(2+) ions.</text>
</comment>
<dbReference type="SMART" id="SM00518">
    <property type="entry name" value="AP2Ec"/>
    <property type="match status" value="1"/>
</dbReference>
<evidence type="ECO:0000259" key="8">
    <source>
        <dbReference type="Pfam" id="PF01261"/>
    </source>
</evidence>
<dbReference type="InterPro" id="IPR036237">
    <property type="entry name" value="Xyl_isomerase-like_sf"/>
</dbReference>
<evidence type="ECO:0000256" key="7">
    <source>
        <dbReference type="HAMAP-Rule" id="MF_00152"/>
    </source>
</evidence>
<comment type="similarity">
    <text evidence="1 7">Belongs to the AP endonuclease 2 family.</text>
</comment>
<name>A0A840ULL6_9FIRM</name>
<gene>
    <name evidence="7" type="primary">nfo</name>
    <name evidence="9" type="ORF">HNR32_000715</name>
</gene>
<feature type="binding site" evidence="7">
    <location>
        <position position="142"/>
    </location>
    <ligand>
        <name>Zn(2+)</name>
        <dbReference type="ChEBI" id="CHEBI:29105"/>
        <label>1</label>
    </ligand>
</feature>
<dbReference type="GO" id="GO:0008081">
    <property type="term" value="F:phosphoric diester hydrolase activity"/>
    <property type="evidence" value="ECO:0007669"/>
    <property type="project" value="TreeGrafter"/>
</dbReference>
<dbReference type="GO" id="GO:0006284">
    <property type="term" value="P:base-excision repair"/>
    <property type="evidence" value="ECO:0007669"/>
    <property type="project" value="TreeGrafter"/>
</dbReference>
<dbReference type="Pfam" id="PF01261">
    <property type="entry name" value="AP_endonuc_2"/>
    <property type="match status" value="1"/>
</dbReference>
<dbReference type="CDD" id="cd00019">
    <property type="entry name" value="AP2Ec"/>
    <property type="match status" value="1"/>
</dbReference>
<dbReference type="EC" id="3.1.21.2" evidence="7"/>
<feature type="binding site" evidence="7">
    <location>
        <position position="107"/>
    </location>
    <ligand>
        <name>Zn(2+)</name>
        <dbReference type="ChEBI" id="CHEBI:29105"/>
        <label>1</label>
    </ligand>
</feature>
<dbReference type="SUPFAM" id="SSF51658">
    <property type="entry name" value="Xylose isomerase-like"/>
    <property type="match status" value="1"/>
</dbReference>
<feature type="binding site" evidence="7">
    <location>
        <position position="226"/>
    </location>
    <ligand>
        <name>Zn(2+)</name>
        <dbReference type="ChEBI" id="CHEBI:29105"/>
        <label>3</label>
    </ligand>
</feature>
<dbReference type="InterPro" id="IPR013022">
    <property type="entry name" value="Xyl_isomerase-like_TIM-brl"/>
</dbReference>
<feature type="binding site" evidence="7">
    <location>
        <position position="142"/>
    </location>
    <ligand>
        <name>Zn(2+)</name>
        <dbReference type="ChEBI" id="CHEBI:29105"/>
        <label>2</label>
    </ligand>
</feature>
<dbReference type="PROSITE" id="PS00730">
    <property type="entry name" value="AP_NUCLEASE_F2_2"/>
    <property type="match status" value="1"/>
</dbReference>
<dbReference type="GO" id="GO:0008270">
    <property type="term" value="F:zinc ion binding"/>
    <property type="evidence" value="ECO:0007669"/>
    <property type="project" value="UniProtKB-UniRule"/>
</dbReference>
<evidence type="ECO:0000313" key="9">
    <source>
        <dbReference type="EMBL" id="MBB5335588.1"/>
    </source>
</evidence>
<dbReference type="InterPro" id="IPR001719">
    <property type="entry name" value="AP_endonuc_2"/>
</dbReference>
<dbReference type="NCBIfam" id="TIGR00587">
    <property type="entry name" value="nfo"/>
    <property type="match status" value="1"/>
</dbReference>
<keyword evidence="7" id="KW-0540">Nuclease</keyword>
<feature type="binding site" evidence="7">
    <location>
        <position position="67"/>
    </location>
    <ligand>
        <name>Zn(2+)</name>
        <dbReference type="ChEBI" id="CHEBI:29105"/>
        <label>1</label>
    </ligand>
</feature>
<dbReference type="PANTHER" id="PTHR21445:SF0">
    <property type="entry name" value="APURINIC-APYRIMIDINIC ENDONUCLEASE"/>
    <property type="match status" value="1"/>
</dbReference>
<evidence type="ECO:0000256" key="6">
    <source>
        <dbReference type="ARBA" id="ARBA00023204"/>
    </source>
</evidence>
<dbReference type="AlphaFoldDB" id="A0A840ULL6"/>
<dbReference type="InterPro" id="IPR018246">
    <property type="entry name" value="AP_endonuc_F2_Zn_BS"/>
</dbReference>
<dbReference type="Gene3D" id="3.20.20.150">
    <property type="entry name" value="Divalent-metal-dependent TIM barrel enzymes"/>
    <property type="match status" value="1"/>
</dbReference>
<proteinExistence type="inferred from homology"/>
<dbReference type="FunFam" id="3.20.20.150:FF:000001">
    <property type="entry name" value="Probable endonuclease 4"/>
    <property type="match status" value="1"/>
</dbReference>
<evidence type="ECO:0000313" key="10">
    <source>
        <dbReference type="Proteomes" id="UP000559117"/>
    </source>
</evidence>
<dbReference type="GO" id="GO:0008833">
    <property type="term" value="F:deoxyribonuclease IV (phage-T4-induced) activity"/>
    <property type="evidence" value="ECO:0007669"/>
    <property type="project" value="UniProtKB-UniRule"/>
</dbReference>
<organism evidence="9 10">
    <name type="scientific">Pectinatus brassicae</name>
    <dbReference type="NCBI Taxonomy" id="862415"/>
    <lineage>
        <taxon>Bacteria</taxon>
        <taxon>Bacillati</taxon>
        <taxon>Bacillota</taxon>
        <taxon>Negativicutes</taxon>
        <taxon>Selenomonadales</taxon>
        <taxon>Selenomonadaceae</taxon>
        <taxon>Pectinatus</taxon>
    </lineage>
</organism>
<keyword evidence="5 7" id="KW-0862">Zinc</keyword>
<protein>
    <recommendedName>
        <fullName evidence="7">Probable endonuclease 4</fullName>
        <ecNumber evidence="7">3.1.21.2</ecNumber>
    </recommendedName>
    <alternativeName>
        <fullName evidence="7">Endodeoxyribonuclease IV</fullName>
    </alternativeName>
    <alternativeName>
        <fullName evidence="7">Endonuclease IV</fullName>
    </alternativeName>
</protein>
<feature type="binding site" evidence="7">
    <location>
        <position position="256"/>
    </location>
    <ligand>
        <name>Zn(2+)</name>
        <dbReference type="ChEBI" id="CHEBI:29105"/>
        <label>2</label>
    </ligand>
</feature>
<evidence type="ECO:0000256" key="2">
    <source>
        <dbReference type="ARBA" id="ARBA00022723"/>
    </source>
</evidence>
<dbReference type="PROSITE" id="PS51432">
    <property type="entry name" value="AP_NUCLEASE_F2_4"/>
    <property type="match status" value="1"/>
</dbReference>
<evidence type="ECO:0000256" key="3">
    <source>
        <dbReference type="ARBA" id="ARBA00022763"/>
    </source>
</evidence>
<feature type="binding site" evidence="7">
    <location>
        <position position="179"/>
    </location>
    <ligand>
        <name>Zn(2+)</name>
        <dbReference type="ChEBI" id="CHEBI:29105"/>
        <label>3</label>
    </ligand>
</feature>
<reference evidence="9 10" key="1">
    <citation type="submission" date="2020-08" db="EMBL/GenBank/DDBJ databases">
        <title>Genomic Encyclopedia of Type Strains, Phase IV (KMG-IV): sequencing the most valuable type-strain genomes for metagenomic binning, comparative biology and taxonomic classification.</title>
        <authorList>
            <person name="Goeker M."/>
        </authorList>
    </citation>
    <scope>NUCLEOTIDE SEQUENCE [LARGE SCALE GENOMIC DNA]</scope>
    <source>
        <strain evidence="9 10">DSM 24661</strain>
    </source>
</reference>
<feature type="binding site" evidence="7">
    <location>
        <position position="211"/>
    </location>
    <ligand>
        <name>Zn(2+)</name>
        <dbReference type="ChEBI" id="CHEBI:29105"/>
        <label>2</label>
    </ligand>
</feature>
<feature type="binding site" evidence="7">
    <location>
        <position position="176"/>
    </location>
    <ligand>
        <name>Zn(2+)</name>
        <dbReference type="ChEBI" id="CHEBI:29105"/>
        <label>2</label>
    </ligand>
</feature>
<sequence>MLNIGNHISSAGGFAAMGEEAISLNANVFAFFTRNPRGGKAKDIDIEDIEKFKKICQENNIGKLVAHAPYTLNAASDKENVRQFAKEAMADDLQRMEYLPGNYYNFHPGSHVGQGAEKGIELIADCLNTALNVKQNTIVLLETMAGKGTEIGRTFEELEAIIQKVELKDKIGVCLDTCHIFDGGYDIINNLDDVLKEFNNIIGIDRLKAVHLNDSKNVFGSHKDRHEKIGQGNIGLTALVNVINHPQLRDLPFILETPNEHDGYFEEIKLMRNNYKY</sequence>
<comment type="caution">
    <text evidence="9">The sequence shown here is derived from an EMBL/GenBank/DDBJ whole genome shotgun (WGS) entry which is preliminary data.</text>
</comment>
<dbReference type="PANTHER" id="PTHR21445">
    <property type="entry name" value="ENDONUCLEASE IV ENDODEOXYRIBONUCLEASE IV"/>
    <property type="match status" value="1"/>
</dbReference>
<keyword evidence="4 7" id="KW-0378">Hydrolase</keyword>
<evidence type="ECO:0000256" key="5">
    <source>
        <dbReference type="ARBA" id="ARBA00022833"/>
    </source>
</evidence>
<accession>A0A840ULL6</accession>
<dbReference type="Proteomes" id="UP000559117">
    <property type="component" value="Unassembled WGS sequence"/>
</dbReference>
<keyword evidence="10" id="KW-1185">Reference proteome</keyword>
<keyword evidence="3 7" id="KW-0227">DNA damage</keyword>
<feature type="domain" description="Xylose isomerase-like TIM barrel" evidence="8">
    <location>
        <begin position="21"/>
        <end position="273"/>
    </location>
</feature>
<dbReference type="EMBL" id="JACHFH010000006">
    <property type="protein sequence ID" value="MBB5335588.1"/>
    <property type="molecule type" value="Genomic_DNA"/>
</dbReference>
<evidence type="ECO:0000256" key="4">
    <source>
        <dbReference type="ARBA" id="ARBA00022801"/>
    </source>
</evidence>
<keyword evidence="2 7" id="KW-0479">Metal-binding</keyword>
<dbReference type="RefSeq" id="WP_183859705.1">
    <property type="nucleotide sequence ID" value="NZ_JACHFH010000006.1"/>
</dbReference>
<dbReference type="GO" id="GO:0003906">
    <property type="term" value="F:DNA-(apurinic or apyrimidinic site) endonuclease activity"/>
    <property type="evidence" value="ECO:0007669"/>
    <property type="project" value="TreeGrafter"/>
</dbReference>
<dbReference type="HAMAP" id="MF_00152">
    <property type="entry name" value="Nfo"/>
    <property type="match status" value="1"/>
</dbReference>
<comment type="catalytic activity">
    <reaction evidence="7">
        <text>Endonucleolytic cleavage to 5'-phosphooligonucleotide end-products.</text>
        <dbReference type="EC" id="3.1.21.2"/>
    </reaction>
</comment>
<keyword evidence="6 7" id="KW-0234">DNA repair</keyword>
<keyword evidence="7" id="KW-0255">Endonuclease</keyword>